<evidence type="ECO:0000256" key="1">
    <source>
        <dbReference type="SAM" id="SignalP"/>
    </source>
</evidence>
<evidence type="ECO:0000313" key="2">
    <source>
        <dbReference type="EMBL" id="QEA39254.1"/>
    </source>
</evidence>
<evidence type="ECO:0000313" key="3">
    <source>
        <dbReference type="Proteomes" id="UP000321272"/>
    </source>
</evidence>
<feature type="signal peptide" evidence="1">
    <location>
        <begin position="1"/>
        <end position="26"/>
    </location>
</feature>
<dbReference type="PROSITE" id="PS51257">
    <property type="entry name" value="PROKAR_LIPOPROTEIN"/>
    <property type="match status" value="1"/>
</dbReference>
<dbReference type="Gene3D" id="3.30.70.2060">
    <property type="match status" value="1"/>
</dbReference>
<dbReference type="InterPro" id="IPR008719">
    <property type="entry name" value="N2O_reductase_NosL"/>
</dbReference>
<dbReference type="Proteomes" id="UP000321272">
    <property type="component" value="Chromosome"/>
</dbReference>
<proteinExistence type="predicted"/>
<dbReference type="OrthoDB" id="982633at2"/>
<gene>
    <name evidence="2" type="ORF">FGL86_09325</name>
</gene>
<organism evidence="2 3">
    <name type="scientific">Pistricoccus aurantiacus</name>
    <dbReference type="NCBI Taxonomy" id="1883414"/>
    <lineage>
        <taxon>Bacteria</taxon>
        <taxon>Pseudomonadati</taxon>
        <taxon>Pseudomonadota</taxon>
        <taxon>Gammaproteobacteria</taxon>
        <taxon>Oceanospirillales</taxon>
        <taxon>Halomonadaceae</taxon>
        <taxon>Pistricoccus</taxon>
    </lineage>
</organism>
<dbReference type="PANTHER" id="PTHR41247">
    <property type="entry name" value="HTH-TYPE TRANSCRIPTIONAL REPRESSOR YCNK"/>
    <property type="match status" value="1"/>
</dbReference>
<dbReference type="PANTHER" id="PTHR41247:SF1">
    <property type="entry name" value="HTH-TYPE TRANSCRIPTIONAL REPRESSOR YCNK"/>
    <property type="match status" value="1"/>
</dbReference>
<keyword evidence="1" id="KW-0732">Signal</keyword>
<feature type="chain" id="PRO_5022943527" evidence="1">
    <location>
        <begin position="27"/>
        <end position="172"/>
    </location>
</feature>
<dbReference type="KEGG" id="paur:FGL86_09325"/>
<reference evidence="2 3" key="1">
    <citation type="submission" date="2019-06" db="EMBL/GenBank/DDBJ databases">
        <title>Genome analyses of bacteria isolated from kimchi.</title>
        <authorList>
            <person name="Lee S."/>
            <person name="Ahn S."/>
            <person name="Roh S."/>
        </authorList>
    </citation>
    <scope>NUCLEOTIDE SEQUENCE [LARGE SCALE GENOMIC DNA]</scope>
    <source>
        <strain evidence="2 3">CBA4606</strain>
    </source>
</reference>
<sequence length="172" mass="18764">MRRFSLLAWCCIALLGFFLLGCDDTAEPTALAAPEPIVAEDTCHVCGMTIVQFPGPKGEAFLKGNAQALKFCSTLELFTFLQQPENQTQLSHAYVHDMGQTPWASPSDDAFIRAVDAWYVVGHGQRGAMGHTLAPFAEQAEAQAFIDEHGGEMIRLEEIDLPLLGKLGRGEL</sequence>
<dbReference type="Gene3D" id="3.30.70.2050">
    <property type="match status" value="1"/>
</dbReference>
<keyword evidence="3" id="KW-1185">Reference proteome</keyword>
<dbReference type="RefSeq" id="WP_147184306.1">
    <property type="nucleotide sequence ID" value="NZ_CP042382.1"/>
</dbReference>
<name>A0A5B8SSL1_9GAMM</name>
<dbReference type="Pfam" id="PF05573">
    <property type="entry name" value="NosL"/>
    <property type="match status" value="1"/>
</dbReference>
<dbReference type="SUPFAM" id="SSF160387">
    <property type="entry name" value="NosL/MerB-like"/>
    <property type="match status" value="1"/>
</dbReference>
<dbReference type="AlphaFoldDB" id="A0A5B8SSL1"/>
<dbReference type="EMBL" id="CP042382">
    <property type="protein sequence ID" value="QEA39254.1"/>
    <property type="molecule type" value="Genomic_DNA"/>
</dbReference>
<accession>A0A5B8SSL1</accession>
<protein>
    <submittedName>
        <fullName evidence="2">Nitrous oxide reductase accessory protein NosL</fullName>
    </submittedName>
</protein>